<evidence type="ECO:0000313" key="7">
    <source>
        <dbReference type="Proteomes" id="UP001231189"/>
    </source>
</evidence>
<keyword evidence="4" id="KW-0539">Nucleus</keyword>
<name>A0AAD8T155_LOLMU</name>
<dbReference type="Proteomes" id="UP001231189">
    <property type="component" value="Unassembled WGS sequence"/>
</dbReference>
<dbReference type="InterPro" id="IPR003441">
    <property type="entry name" value="NAC-dom"/>
</dbReference>
<dbReference type="GO" id="GO:0003677">
    <property type="term" value="F:DNA binding"/>
    <property type="evidence" value="ECO:0007669"/>
    <property type="project" value="UniProtKB-KW"/>
</dbReference>
<dbReference type="Pfam" id="PF02365">
    <property type="entry name" value="NAM"/>
    <property type="match status" value="1"/>
</dbReference>
<protein>
    <recommendedName>
        <fullName evidence="5">NAC domain-containing protein</fullName>
    </recommendedName>
</protein>
<evidence type="ECO:0000256" key="2">
    <source>
        <dbReference type="ARBA" id="ARBA00023125"/>
    </source>
</evidence>
<dbReference type="AlphaFoldDB" id="A0AAD8T155"/>
<dbReference type="SUPFAM" id="SSF101941">
    <property type="entry name" value="NAC domain"/>
    <property type="match status" value="1"/>
</dbReference>
<evidence type="ECO:0000256" key="4">
    <source>
        <dbReference type="ARBA" id="ARBA00023242"/>
    </source>
</evidence>
<comment type="caution">
    <text evidence="6">The sequence shown here is derived from an EMBL/GenBank/DDBJ whole genome shotgun (WGS) entry which is preliminary data.</text>
</comment>
<evidence type="ECO:0000259" key="5">
    <source>
        <dbReference type="PROSITE" id="PS51005"/>
    </source>
</evidence>
<dbReference type="InterPro" id="IPR036093">
    <property type="entry name" value="NAC_dom_sf"/>
</dbReference>
<feature type="domain" description="NAC" evidence="5">
    <location>
        <begin position="21"/>
        <end position="75"/>
    </location>
</feature>
<dbReference type="PROSITE" id="PS51005">
    <property type="entry name" value="NAC"/>
    <property type="match status" value="1"/>
</dbReference>
<reference evidence="6" key="1">
    <citation type="submission" date="2023-07" db="EMBL/GenBank/DDBJ databases">
        <title>A chromosome-level genome assembly of Lolium multiflorum.</title>
        <authorList>
            <person name="Chen Y."/>
            <person name="Copetti D."/>
            <person name="Kolliker R."/>
            <person name="Studer B."/>
        </authorList>
    </citation>
    <scope>NUCLEOTIDE SEQUENCE</scope>
    <source>
        <strain evidence="6">02402/16</strain>
        <tissue evidence="6">Leaf</tissue>
    </source>
</reference>
<organism evidence="6 7">
    <name type="scientific">Lolium multiflorum</name>
    <name type="common">Italian ryegrass</name>
    <name type="synonym">Lolium perenne subsp. multiflorum</name>
    <dbReference type="NCBI Taxonomy" id="4521"/>
    <lineage>
        <taxon>Eukaryota</taxon>
        <taxon>Viridiplantae</taxon>
        <taxon>Streptophyta</taxon>
        <taxon>Embryophyta</taxon>
        <taxon>Tracheophyta</taxon>
        <taxon>Spermatophyta</taxon>
        <taxon>Magnoliopsida</taxon>
        <taxon>Liliopsida</taxon>
        <taxon>Poales</taxon>
        <taxon>Poaceae</taxon>
        <taxon>BOP clade</taxon>
        <taxon>Pooideae</taxon>
        <taxon>Poodae</taxon>
        <taxon>Poeae</taxon>
        <taxon>Poeae Chloroplast Group 2 (Poeae type)</taxon>
        <taxon>Loliodinae</taxon>
        <taxon>Loliinae</taxon>
        <taxon>Lolium</taxon>
    </lineage>
</organism>
<keyword evidence="7" id="KW-1185">Reference proteome</keyword>
<gene>
    <name evidence="6" type="ORF">QYE76_055856</name>
</gene>
<proteinExistence type="predicted"/>
<keyword evidence="1" id="KW-0805">Transcription regulation</keyword>
<sequence>MAESSSPPQHPVAEANANYVGIPGVRFVPSDEELILDYLRAKLDGEEQPTDLVKEGEVYEKHPSVLSEFELRRSF</sequence>
<dbReference type="Gene3D" id="2.170.150.80">
    <property type="entry name" value="NAC domain"/>
    <property type="match status" value="1"/>
</dbReference>
<evidence type="ECO:0000256" key="1">
    <source>
        <dbReference type="ARBA" id="ARBA00023015"/>
    </source>
</evidence>
<dbReference type="GO" id="GO:0006355">
    <property type="term" value="P:regulation of DNA-templated transcription"/>
    <property type="evidence" value="ECO:0007669"/>
    <property type="project" value="InterPro"/>
</dbReference>
<dbReference type="EMBL" id="JAUUTY010000003">
    <property type="protein sequence ID" value="KAK1667697.1"/>
    <property type="molecule type" value="Genomic_DNA"/>
</dbReference>
<keyword evidence="3" id="KW-0804">Transcription</keyword>
<accession>A0AAD8T155</accession>
<keyword evidence="2" id="KW-0238">DNA-binding</keyword>
<evidence type="ECO:0000313" key="6">
    <source>
        <dbReference type="EMBL" id="KAK1667697.1"/>
    </source>
</evidence>
<evidence type="ECO:0000256" key="3">
    <source>
        <dbReference type="ARBA" id="ARBA00023163"/>
    </source>
</evidence>